<evidence type="ECO:0000313" key="8">
    <source>
        <dbReference type="Proteomes" id="UP000247702"/>
    </source>
</evidence>
<dbReference type="InterPro" id="IPR002893">
    <property type="entry name" value="Znf_MYND"/>
</dbReference>
<evidence type="ECO:0000313" key="6">
    <source>
        <dbReference type="EMBL" id="GBB83754.1"/>
    </source>
</evidence>
<keyword evidence="8" id="KW-1185">Reference proteome</keyword>
<dbReference type="STRING" id="94130.A0A2Z6QFU8"/>
<comment type="caution">
    <text evidence="6">The sequence shown here is derived from an EMBL/GenBank/DDBJ whole genome shotgun (WGS) entry which is preliminary data.</text>
</comment>
<sequence>MKCSVCENPTTKRCIRCHTTYYCGSSCQKKDYSNHVLDCPSKYADILVKNVFDNVIPTNWAVRYEYGFRNCLDPIDESMLLGLYIGLIKIIGCNSSRLHSWWKSGNLPFHIKNAYDKSGYTSEYYKWFLKNEHVLQGLRKYEGTKSDNDLVNKLYEIAKPYLSEHDQKVPIETLPESKRIVFIFYTTMLSGRIPRIEELNWIEFGFCSCKFDDDYLGEMEERRLGDLYRELIIQKGCKVDEFHDAYISGSLLDLLKKKCNSNDCDWLSERKIEIKKHNQPAKSVYDLKQYVLGESVSLQRSVTEDYGFKNCRTEVEKENLKNIYRKLIKSPKFEPRDLYEACLEGKTYHYVRSILPNETLNANIFKNLYIF</sequence>
<dbReference type="Proteomes" id="UP000247702">
    <property type="component" value="Unassembled WGS sequence"/>
</dbReference>
<evidence type="ECO:0000256" key="4">
    <source>
        <dbReference type="PROSITE-ProRule" id="PRU00134"/>
    </source>
</evidence>
<evidence type="ECO:0000259" key="5">
    <source>
        <dbReference type="PROSITE" id="PS50865"/>
    </source>
</evidence>
<evidence type="ECO:0000256" key="2">
    <source>
        <dbReference type="ARBA" id="ARBA00022771"/>
    </source>
</evidence>
<reference evidence="6 8" key="1">
    <citation type="submission" date="2017-11" db="EMBL/GenBank/DDBJ databases">
        <title>The genome of Rhizophagus clarus HR1 reveals common genetic basis of auxotrophy among arbuscular mycorrhizal fungi.</title>
        <authorList>
            <person name="Kobayashi Y."/>
        </authorList>
    </citation>
    <scope>NUCLEOTIDE SEQUENCE [LARGE SCALE GENOMIC DNA]</scope>
    <source>
        <strain evidence="6 8">HR1</strain>
    </source>
</reference>
<dbReference type="PROSITE" id="PS50865">
    <property type="entry name" value="ZF_MYND_2"/>
    <property type="match status" value="1"/>
</dbReference>
<dbReference type="EMBL" id="BEXD01000050">
    <property type="protein sequence ID" value="GBB83754.1"/>
    <property type="molecule type" value="Genomic_DNA"/>
</dbReference>
<dbReference type="PROSITE" id="PS01360">
    <property type="entry name" value="ZF_MYND_1"/>
    <property type="match status" value="1"/>
</dbReference>
<evidence type="ECO:0000256" key="1">
    <source>
        <dbReference type="ARBA" id="ARBA00022723"/>
    </source>
</evidence>
<evidence type="ECO:0000313" key="7">
    <source>
        <dbReference type="EMBL" id="GES99066.1"/>
    </source>
</evidence>
<dbReference type="Pfam" id="PF01753">
    <property type="entry name" value="zf-MYND"/>
    <property type="match status" value="1"/>
</dbReference>
<dbReference type="OrthoDB" id="4851849at2759"/>
<evidence type="ECO:0000256" key="3">
    <source>
        <dbReference type="ARBA" id="ARBA00022833"/>
    </source>
</evidence>
<dbReference type="Proteomes" id="UP000615446">
    <property type="component" value="Unassembled WGS sequence"/>
</dbReference>
<accession>A0A2Z6QFU8</accession>
<dbReference type="GO" id="GO:0008270">
    <property type="term" value="F:zinc ion binding"/>
    <property type="evidence" value="ECO:0007669"/>
    <property type="project" value="UniProtKB-KW"/>
</dbReference>
<keyword evidence="2 4" id="KW-0863">Zinc-finger</keyword>
<dbReference type="AlphaFoldDB" id="A0A2Z6QFU8"/>
<gene>
    <name evidence="7" type="ORF">RCL2_002558500</name>
    <name evidence="6" type="ORF">RclHR1_10420006</name>
</gene>
<keyword evidence="3" id="KW-0862">Zinc</keyword>
<dbReference type="Gene3D" id="6.10.140.2220">
    <property type="match status" value="1"/>
</dbReference>
<proteinExistence type="predicted"/>
<keyword evidence="1" id="KW-0479">Metal-binding</keyword>
<protein>
    <recommendedName>
        <fullName evidence="5">MYND-type domain-containing protein</fullName>
    </recommendedName>
</protein>
<feature type="domain" description="MYND-type" evidence="5">
    <location>
        <begin position="3"/>
        <end position="39"/>
    </location>
</feature>
<name>A0A2Z6QFU8_9GLOM</name>
<dbReference type="SUPFAM" id="SSF144232">
    <property type="entry name" value="HIT/MYND zinc finger-like"/>
    <property type="match status" value="1"/>
</dbReference>
<organism evidence="6 8">
    <name type="scientific">Rhizophagus clarus</name>
    <dbReference type="NCBI Taxonomy" id="94130"/>
    <lineage>
        <taxon>Eukaryota</taxon>
        <taxon>Fungi</taxon>
        <taxon>Fungi incertae sedis</taxon>
        <taxon>Mucoromycota</taxon>
        <taxon>Glomeromycotina</taxon>
        <taxon>Glomeromycetes</taxon>
        <taxon>Glomerales</taxon>
        <taxon>Glomeraceae</taxon>
        <taxon>Rhizophagus</taxon>
    </lineage>
</organism>
<reference evidence="7" key="2">
    <citation type="submission" date="2019-10" db="EMBL/GenBank/DDBJ databases">
        <title>Conservation and host-specific expression of non-tandemly repeated heterogenous ribosome RNA gene in arbuscular mycorrhizal fungi.</title>
        <authorList>
            <person name="Maeda T."/>
            <person name="Kobayashi Y."/>
            <person name="Nakagawa T."/>
            <person name="Ezawa T."/>
            <person name="Yamaguchi K."/>
            <person name="Bino T."/>
            <person name="Nishimoto Y."/>
            <person name="Shigenobu S."/>
            <person name="Kawaguchi M."/>
        </authorList>
    </citation>
    <scope>NUCLEOTIDE SEQUENCE</scope>
    <source>
        <strain evidence="7">HR1</strain>
    </source>
</reference>
<dbReference type="EMBL" id="BLAL01000278">
    <property type="protein sequence ID" value="GES99066.1"/>
    <property type="molecule type" value="Genomic_DNA"/>
</dbReference>